<keyword evidence="4 8" id="KW-0297">G-protein coupled receptor</keyword>
<comment type="similarity">
    <text evidence="8">Belongs to the G-protein coupled receptor 1 family.</text>
</comment>
<dbReference type="AlphaFoldDB" id="A0AAD9UXA5"/>
<dbReference type="SUPFAM" id="SSF81321">
    <property type="entry name" value="Family A G protein-coupled receptor-like"/>
    <property type="match status" value="1"/>
</dbReference>
<comment type="caution">
    <text evidence="11">The sequence shown here is derived from an EMBL/GenBank/DDBJ whole genome shotgun (WGS) entry which is preliminary data.</text>
</comment>
<feature type="domain" description="G-protein coupled receptors family 1 profile" evidence="10">
    <location>
        <begin position="61"/>
        <end position="321"/>
    </location>
</feature>
<feature type="transmembrane region" description="Helical" evidence="9">
    <location>
        <begin position="49"/>
        <end position="70"/>
    </location>
</feature>
<dbReference type="PANTHER" id="PTHR45695">
    <property type="entry name" value="LEUCOKININ RECEPTOR-RELATED"/>
    <property type="match status" value="1"/>
</dbReference>
<reference evidence="11" key="2">
    <citation type="journal article" date="2023" name="Science">
        <title>Genomic signatures of disease resistance in endangered staghorn corals.</title>
        <authorList>
            <person name="Vollmer S.V."/>
            <person name="Selwyn J.D."/>
            <person name="Despard B.A."/>
            <person name="Roesel C.L."/>
        </authorList>
    </citation>
    <scope>NUCLEOTIDE SEQUENCE</scope>
    <source>
        <strain evidence="11">K2</strain>
    </source>
</reference>
<dbReference type="GO" id="GO:0004930">
    <property type="term" value="F:G protein-coupled receptor activity"/>
    <property type="evidence" value="ECO:0007669"/>
    <property type="project" value="UniProtKB-KW"/>
</dbReference>
<name>A0AAD9UXA5_ACRCE</name>
<evidence type="ECO:0000256" key="6">
    <source>
        <dbReference type="ARBA" id="ARBA00023170"/>
    </source>
</evidence>
<evidence type="ECO:0000256" key="9">
    <source>
        <dbReference type="SAM" id="Phobius"/>
    </source>
</evidence>
<feature type="transmembrane region" description="Helical" evidence="9">
    <location>
        <begin position="82"/>
        <end position="102"/>
    </location>
</feature>
<evidence type="ECO:0000256" key="5">
    <source>
        <dbReference type="ARBA" id="ARBA00023136"/>
    </source>
</evidence>
<dbReference type="EMBL" id="JARQWQ010000078">
    <property type="protein sequence ID" value="KAK2553353.1"/>
    <property type="molecule type" value="Genomic_DNA"/>
</dbReference>
<feature type="transmembrane region" description="Helical" evidence="9">
    <location>
        <begin position="160"/>
        <end position="181"/>
    </location>
</feature>
<evidence type="ECO:0000256" key="2">
    <source>
        <dbReference type="ARBA" id="ARBA00022692"/>
    </source>
</evidence>
<keyword evidence="12" id="KW-1185">Reference proteome</keyword>
<protein>
    <submittedName>
        <fullName evidence="11">Neuropeptide Y receptor type 1</fullName>
    </submittedName>
</protein>
<dbReference type="PRINTS" id="PR00237">
    <property type="entry name" value="GPCRRHODOPSN"/>
</dbReference>
<feature type="transmembrane region" description="Helical" evidence="9">
    <location>
        <begin position="122"/>
        <end position="139"/>
    </location>
</feature>
<proteinExistence type="inferred from homology"/>
<sequence length="377" mass="43183">MPSNTTVYKNEVFANTLENASRFPSNVTIPIDLPVAEGWLELYKLVRTILFSFLICAGLFGNSFIMATLARWREMRTPCNLLIANICAADLGVCIFAAPLRIVETFRGWIFGDVLCHVLTPIQDVLVVVSVVTQTVIALERHRAIVAPFKPKMTQKRVKIAMAVIWLGCYLTAGLPMMIFLENKLSSSGYYICIPDFPNDDYKRSYQMHLVVVFIALPLGIQSVAYFDIIRILRAKDNSFHSHSVQRKTIKGRIRQKKRLVRMLLVLMLAFQVCYLPRGVIMLLSEFAPEIILENKTEFRYVSLITLLMYYLKHVINPFILWAMSKDFRSSFLSFCPAYKARLTFAQSSRYQSAVPRQGEKKKVRLSIVQRKDSLVD</sequence>
<evidence type="ECO:0000256" key="1">
    <source>
        <dbReference type="ARBA" id="ARBA00004141"/>
    </source>
</evidence>
<evidence type="ECO:0000256" key="8">
    <source>
        <dbReference type="RuleBase" id="RU000688"/>
    </source>
</evidence>
<organism evidence="11 12">
    <name type="scientific">Acropora cervicornis</name>
    <name type="common">Staghorn coral</name>
    <dbReference type="NCBI Taxonomy" id="6130"/>
    <lineage>
        <taxon>Eukaryota</taxon>
        <taxon>Metazoa</taxon>
        <taxon>Cnidaria</taxon>
        <taxon>Anthozoa</taxon>
        <taxon>Hexacorallia</taxon>
        <taxon>Scleractinia</taxon>
        <taxon>Astrocoeniina</taxon>
        <taxon>Acroporidae</taxon>
        <taxon>Acropora</taxon>
    </lineage>
</organism>
<dbReference type="InterPro" id="IPR017452">
    <property type="entry name" value="GPCR_Rhodpsn_7TM"/>
</dbReference>
<keyword evidence="7 8" id="KW-0807">Transducer</keyword>
<accession>A0AAD9UXA5</accession>
<evidence type="ECO:0000313" key="11">
    <source>
        <dbReference type="EMBL" id="KAK2553353.1"/>
    </source>
</evidence>
<keyword evidence="2 8" id="KW-0812">Transmembrane</keyword>
<keyword evidence="5 9" id="KW-0472">Membrane</keyword>
<feature type="transmembrane region" description="Helical" evidence="9">
    <location>
        <begin position="301"/>
        <end position="324"/>
    </location>
</feature>
<feature type="transmembrane region" description="Helical" evidence="9">
    <location>
        <begin position="260"/>
        <end position="281"/>
    </location>
</feature>
<dbReference type="Proteomes" id="UP001249851">
    <property type="component" value="Unassembled WGS sequence"/>
</dbReference>
<keyword evidence="6 8" id="KW-0675">Receptor</keyword>
<dbReference type="Pfam" id="PF00001">
    <property type="entry name" value="7tm_1"/>
    <property type="match status" value="1"/>
</dbReference>
<gene>
    <name evidence="11" type="ORF">P5673_025325</name>
</gene>
<dbReference type="Gene3D" id="1.20.1070.10">
    <property type="entry name" value="Rhodopsin 7-helix transmembrane proteins"/>
    <property type="match status" value="1"/>
</dbReference>
<dbReference type="PANTHER" id="PTHR45695:SF9">
    <property type="entry name" value="LEUCOKININ RECEPTOR"/>
    <property type="match status" value="1"/>
</dbReference>
<reference evidence="11" key="1">
    <citation type="journal article" date="2023" name="G3 (Bethesda)">
        <title>Whole genome assembly and annotation of the endangered Caribbean coral Acropora cervicornis.</title>
        <authorList>
            <person name="Selwyn J.D."/>
            <person name="Vollmer S.V."/>
        </authorList>
    </citation>
    <scope>NUCLEOTIDE SEQUENCE</scope>
    <source>
        <strain evidence="11">K2</strain>
    </source>
</reference>
<evidence type="ECO:0000256" key="3">
    <source>
        <dbReference type="ARBA" id="ARBA00022989"/>
    </source>
</evidence>
<dbReference type="InterPro" id="IPR000276">
    <property type="entry name" value="GPCR_Rhodpsn"/>
</dbReference>
<feature type="transmembrane region" description="Helical" evidence="9">
    <location>
        <begin position="206"/>
        <end position="227"/>
    </location>
</feature>
<evidence type="ECO:0000256" key="4">
    <source>
        <dbReference type="ARBA" id="ARBA00023040"/>
    </source>
</evidence>
<keyword evidence="3 9" id="KW-1133">Transmembrane helix</keyword>
<comment type="subcellular location">
    <subcellularLocation>
        <location evidence="1">Membrane</location>
        <topology evidence="1">Multi-pass membrane protein</topology>
    </subcellularLocation>
</comment>
<evidence type="ECO:0000259" key="10">
    <source>
        <dbReference type="PROSITE" id="PS50262"/>
    </source>
</evidence>
<dbReference type="PROSITE" id="PS00237">
    <property type="entry name" value="G_PROTEIN_RECEP_F1_1"/>
    <property type="match status" value="1"/>
</dbReference>
<dbReference type="GO" id="GO:0005886">
    <property type="term" value="C:plasma membrane"/>
    <property type="evidence" value="ECO:0007669"/>
    <property type="project" value="TreeGrafter"/>
</dbReference>
<dbReference type="PROSITE" id="PS50262">
    <property type="entry name" value="G_PROTEIN_RECEP_F1_2"/>
    <property type="match status" value="1"/>
</dbReference>
<evidence type="ECO:0000313" key="12">
    <source>
        <dbReference type="Proteomes" id="UP001249851"/>
    </source>
</evidence>
<evidence type="ECO:0000256" key="7">
    <source>
        <dbReference type="ARBA" id="ARBA00023224"/>
    </source>
</evidence>
<dbReference type="CDD" id="cd00637">
    <property type="entry name" value="7tm_classA_rhodopsin-like"/>
    <property type="match status" value="1"/>
</dbReference>